<organism evidence="8 9">
    <name type="scientific">Clostridium manihotivorum</name>
    <dbReference type="NCBI Taxonomy" id="2320868"/>
    <lineage>
        <taxon>Bacteria</taxon>
        <taxon>Bacillati</taxon>
        <taxon>Bacillota</taxon>
        <taxon>Clostridia</taxon>
        <taxon>Eubacteriales</taxon>
        <taxon>Clostridiaceae</taxon>
        <taxon>Clostridium</taxon>
    </lineage>
</organism>
<keyword evidence="2" id="KW-1003">Cell membrane</keyword>
<protein>
    <recommendedName>
        <fullName evidence="7">DUF2179 domain-containing protein</fullName>
    </recommendedName>
</protein>
<dbReference type="PANTHER" id="PTHR33545">
    <property type="entry name" value="UPF0750 MEMBRANE PROTEIN YITT-RELATED"/>
    <property type="match status" value="1"/>
</dbReference>
<comment type="subcellular location">
    <subcellularLocation>
        <location evidence="1">Cell membrane</location>
        <topology evidence="1">Multi-pass membrane protein</topology>
    </subcellularLocation>
</comment>
<dbReference type="PIRSF" id="PIRSF006483">
    <property type="entry name" value="Membrane_protein_YitT"/>
    <property type="match status" value="1"/>
</dbReference>
<reference evidence="8 9" key="1">
    <citation type="submission" date="2018-01" db="EMBL/GenBank/DDBJ databases">
        <title>Genome Sequencing and Assembly of Anaerobacter polyendosporus strain CT4.</title>
        <authorList>
            <person name="Tachaapaikoon C."/>
            <person name="Sutheeworapong S."/>
            <person name="Jenjaroenpun P."/>
            <person name="Wongsurawat T."/>
            <person name="Nookeaw I."/>
            <person name="Cheawchanlertfa P."/>
            <person name="Kosugi A."/>
            <person name="Cheevadhanarak S."/>
            <person name="Ratanakhanokchai K."/>
        </authorList>
    </citation>
    <scope>NUCLEOTIDE SEQUENCE [LARGE SCALE GENOMIC DNA]</scope>
    <source>
        <strain evidence="8 9">CT4</strain>
    </source>
</reference>
<keyword evidence="3 6" id="KW-0812">Transmembrane</keyword>
<dbReference type="AlphaFoldDB" id="A0A3R5V9L3"/>
<feature type="transmembrane region" description="Helical" evidence="6">
    <location>
        <begin position="98"/>
        <end position="117"/>
    </location>
</feature>
<feature type="transmembrane region" description="Helical" evidence="6">
    <location>
        <begin position="60"/>
        <end position="86"/>
    </location>
</feature>
<dbReference type="PANTHER" id="PTHR33545:SF3">
    <property type="entry name" value="UPF0750 MEMBRANE PROTEIN YQFU"/>
    <property type="match status" value="1"/>
</dbReference>
<feature type="transmembrane region" description="Helical" evidence="6">
    <location>
        <begin position="21"/>
        <end position="48"/>
    </location>
</feature>
<dbReference type="OrthoDB" id="9779786at2"/>
<gene>
    <name evidence="8" type="ORF">C1I91_17405</name>
</gene>
<sequence length="299" mass="32457">MIKRHFNILKINKVGGLLKNKYFVILIKFIFITLGAVLAAIGLEIFLIPNNLIDGGVVGISIMMSHITGIQLGIFTFILNIPFFILGYKHIGKTFTIATLYAVICLSFSVGFLHPIPGITKDILLAAVFGGVIMGTGVGLIIRNGGSLDGTEIAAIILDKRISFSIGEIVMFFNLFILGVSGLIFGFDRAMYSLIAYFIAFKVIDVIVEGLDESKAVTIISERHSDITEAIVDRLGRGVTLLDGKGGYKGIETNVIYVVVSRLEIAKVKSIVQGFDENALITIGSVEVAGKRYKKKAIH</sequence>
<accession>A0A3R5V9L3</accession>
<dbReference type="Pfam" id="PF10035">
    <property type="entry name" value="DUF2179"/>
    <property type="match status" value="1"/>
</dbReference>
<dbReference type="Gene3D" id="3.30.70.120">
    <property type="match status" value="1"/>
</dbReference>
<evidence type="ECO:0000256" key="4">
    <source>
        <dbReference type="ARBA" id="ARBA00022989"/>
    </source>
</evidence>
<dbReference type="Proteomes" id="UP000286268">
    <property type="component" value="Chromosome"/>
</dbReference>
<evidence type="ECO:0000313" key="9">
    <source>
        <dbReference type="Proteomes" id="UP000286268"/>
    </source>
</evidence>
<keyword evidence="9" id="KW-1185">Reference proteome</keyword>
<dbReference type="KEGG" id="cmah:C1I91_17405"/>
<dbReference type="InterPro" id="IPR051461">
    <property type="entry name" value="UPF0750_membrane"/>
</dbReference>
<keyword evidence="4 6" id="KW-1133">Transmembrane helix</keyword>
<evidence type="ECO:0000256" key="6">
    <source>
        <dbReference type="SAM" id="Phobius"/>
    </source>
</evidence>
<dbReference type="Pfam" id="PF02588">
    <property type="entry name" value="YitT_membrane"/>
    <property type="match status" value="1"/>
</dbReference>
<feature type="domain" description="DUF2179" evidence="7">
    <location>
        <begin position="237"/>
        <end position="286"/>
    </location>
</feature>
<evidence type="ECO:0000313" key="8">
    <source>
        <dbReference type="EMBL" id="QAA33279.1"/>
    </source>
</evidence>
<feature type="transmembrane region" description="Helical" evidence="6">
    <location>
        <begin position="123"/>
        <end position="142"/>
    </location>
</feature>
<keyword evidence="5 6" id="KW-0472">Membrane</keyword>
<evidence type="ECO:0000256" key="3">
    <source>
        <dbReference type="ARBA" id="ARBA00022692"/>
    </source>
</evidence>
<evidence type="ECO:0000259" key="7">
    <source>
        <dbReference type="Pfam" id="PF10035"/>
    </source>
</evidence>
<feature type="transmembrane region" description="Helical" evidence="6">
    <location>
        <begin position="162"/>
        <end position="184"/>
    </location>
</feature>
<evidence type="ECO:0000256" key="1">
    <source>
        <dbReference type="ARBA" id="ARBA00004651"/>
    </source>
</evidence>
<dbReference type="EMBL" id="CP025746">
    <property type="protein sequence ID" value="QAA33279.1"/>
    <property type="molecule type" value="Genomic_DNA"/>
</dbReference>
<dbReference type="InterPro" id="IPR003740">
    <property type="entry name" value="YitT"/>
</dbReference>
<dbReference type="GO" id="GO:0005886">
    <property type="term" value="C:plasma membrane"/>
    <property type="evidence" value="ECO:0007669"/>
    <property type="project" value="UniProtKB-SubCell"/>
</dbReference>
<dbReference type="InterPro" id="IPR015867">
    <property type="entry name" value="N-reg_PII/ATP_PRibTrfase_C"/>
</dbReference>
<dbReference type="InterPro" id="IPR019264">
    <property type="entry name" value="DUF2179"/>
</dbReference>
<name>A0A3R5V9L3_9CLOT</name>
<dbReference type="CDD" id="cd16380">
    <property type="entry name" value="YitT_C"/>
    <property type="match status" value="1"/>
</dbReference>
<evidence type="ECO:0000256" key="2">
    <source>
        <dbReference type="ARBA" id="ARBA00022475"/>
    </source>
</evidence>
<evidence type="ECO:0000256" key="5">
    <source>
        <dbReference type="ARBA" id="ARBA00023136"/>
    </source>
</evidence>
<proteinExistence type="predicted"/>